<protein>
    <submittedName>
        <fullName evidence="2">Uncharacterized protein</fullName>
    </submittedName>
</protein>
<name>A0AAD7EXY7_9AGAR</name>
<evidence type="ECO:0000313" key="3">
    <source>
        <dbReference type="Proteomes" id="UP001218218"/>
    </source>
</evidence>
<dbReference type="EMBL" id="JARIHO010000007">
    <property type="protein sequence ID" value="KAJ7358283.1"/>
    <property type="molecule type" value="Genomic_DNA"/>
</dbReference>
<sequence length="180" mass="20016">MSLGISIPVRKPRGLDNDSEQPQIIGGLPIWEADDGGFHALMGHPKEAATLQLFFGGRSRSTRNRDFSRWLQISEEAHGSIHRETPTSSQEMDPSSNPPISPSLTSTTVDHIDTLITTWRYLKDNSRRPDHTETALCHSLQMILDSPVATRAVMDFSHFEAQLFLDSIQDVLNRGALPTA</sequence>
<feature type="region of interest" description="Disordered" evidence="1">
    <location>
        <begin position="1"/>
        <end position="21"/>
    </location>
</feature>
<accession>A0AAD7EXY7</accession>
<feature type="region of interest" description="Disordered" evidence="1">
    <location>
        <begin position="78"/>
        <end position="106"/>
    </location>
</feature>
<proteinExistence type="predicted"/>
<dbReference type="AlphaFoldDB" id="A0AAD7EXY7"/>
<feature type="compositionally biased region" description="Polar residues" evidence="1">
    <location>
        <begin position="86"/>
        <end position="95"/>
    </location>
</feature>
<organism evidence="2 3">
    <name type="scientific">Mycena albidolilacea</name>
    <dbReference type="NCBI Taxonomy" id="1033008"/>
    <lineage>
        <taxon>Eukaryota</taxon>
        <taxon>Fungi</taxon>
        <taxon>Dikarya</taxon>
        <taxon>Basidiomycota</taxon>
        <taxon>Agaricomycotina</taxon>
        <taxon>Agaricomycetes</taxon>
        <taxon>Agaricomycetidae</taxon>
        <taxon>Agaricales</taxon>
        <taxon>Marasmiineae</taxon>
        <taxon>Mycenaceae</taxon>
        <taxon>Mycena</taxon>
    </lineage>
</organism>
<comment type="caution">
    <text evidence="2">The sequence shown here is derived from an EMBL/GenBank/DDBJ whole genome shotgun (WGS) entry which is preliminary data.</text>
</comment>
<gene>
    <name evidence="2" type="ORF">DFH08DRAFT_440683</name>
</gene>
<reference evidence="2" key="1">
    <citation type="submission" date="2023-03" db="EMBL/GenBank/DDBJ databases">
        <title>Massive genome expansion in bonnet fungi (Mycena s.s.) driven by repeated elements and novel gene families across ecological guilds.</title>
        <authorList>
            <consortium name="Lawrence Berkeley National Laboratory"/>
            <person name="Harder C.B."/>
            <person name="Miyauchi S."/>
            <person name="Viragh M."/>
            <person name="Kuo A."/>
            <person name="Thoen E."/>
            <person name="Andreopoulos B."/>
            <person name="Lu D."/>
            <person name="Skrede I."/>
            <person name="Drula E."/>
            <person name="Henrissat B."/>
            <person name="Morin E."/>
            <person name="Kohler A."/>
            <person name="Barry K."/>
            <person name="LaButti K."/>
            <person name="Morin E."/>
            <person name="Salamov A."/>
            <person name="Lipzen A."/>
            <person name="Mereny Z."/>
            <person name="Hegedus B."/>
            <person name="Baldrian P."/>
            <person name="Stursova M."/>
            <person name="Weitz H."/>
            <person name="Taylor A."/>
            <person name="Grigoriev I.V."/>
            <person name="Nagy L.G."/>
            <person name="Martin F."/>
            <person name="Kauserud H."/>
        </authorList>
    </citation>
    <scope>NUCLEOTIDE SEQUENCE</scope>
    <source>
        <strain evidence="2">CBHHK002</strain>
    </source>
</reference>
<evidence type="ECO:0000256" key="1">
    <source>
        <dbReference type="SAM" id="MobiDB-lite"/>
    </source>
</evidence>
<keyword evidence="3" id="KW-1185">Reference proteome</keyword>
<evidence type="ECO:0000313" key="2">
    <source>
        <dbReference type="EMBL" id="KAJ7358283.1"/>
    </source>
</evidence>
<dbReference type="Proteomes" id="UP001218218">
    <property type="component" value="Unassembled WGS sequence"/>
</dbReference>